<dbReference type="AlphaFoldDB" id="G0PGQ3"/>
<dbReference type="CDD" id="cd01855">
    <property type="entry name" value="YqeH"/>
    <property type="match status" value="1"/>
</dbReference>
<evidence type="ECO:0000256" key="5">
    <source>
        <dbReference type="SAM" id="MobiDB-lite"/>
    </source>
</evidence>
<evidence type="ECO:0000313" key="10">
    <source>
        <dbReference type="Proteomes" id="UP000008068"/>
    </source>
</evidence>
<dbReference type="SUPFAM" id="SSF52540">
    <property type="entry name" value="P-loop containing nucleoside triphosphate hydrolases"/>
    <property type="match status" value="1"/>
</dbReference>
<proteinExistence type="predicted"/>
<dbReference type="EMBL" id="GL380435">
    <property type="protein sequence ID" value="EGT55423.1"/>
    <property type="molecule type" value="Genomic_DNA"/>
</dbReference>
<feature type="compositionally biased region" description="Polar residues" evidence="5">
    <location>
        <begin position="235"/>
        <end position="247"/>
    </location>
</feature>
<evidence type="ECO:0000256" key="3">
    <source>
        <dbReference type="ARBA" id="ARBA00022989"/>
    </source>
</evidence>
<organism evidence="10">
    <name type="scientific">Caenorhabditis brenneri</name>
    <name type="common">Nematode worm</name>
    <dbReference type="NCBI Taxonomy" id="135651"/>
    <lineage>
        <taxon>Eukaryota</taxon>
        <taxon>Metazoa</taxon>
        <taxon>Ecdysozoa</taxon>
        <taxon>Nematoda</taxon>
        <taxon>Chromadorea</taxon>
        <taxon>Rhabditida</taxon>
        <taxon>Rhabditina</taxon>
        <taxon>Rhabditomorpha</taxon>
        <taxon>Rhabditoidea</taxon>
        <taxon>Rhabditidae</taxon>
        <taxon>Peloderinae</taxon>
        <taxon>Caenorhabditis</taxon>
    </lineage>
</organism>
<keyword evidence="10" id="KW-1185">Reference proteome</keyword>
<dbReference type="InterPro" id="IPR027417">
    <property type="entry name" value="P-loop_NTPase"/>
</dbReference>
<keyword evidence="3 6" id="KW-1133">Transmembrane helix</keyword>
<evidence type="ECO:0000256" key="2">
    <source>
        <dbReference type="ARBA" id="ARBA00022692"/>
    </source>
</evidence>
<sequence>MTSPKAGSDSTASKNRNPPLPSEEIHLPGPHPARGIYGFALYIVSWCLLVIYLIWAITPVPILYSLGITYIPSKLWALAIGIFFPSAACLYVTTIFLINCWNFRGYSIFNNVQDVTNDFGERSKSNSINSLNETPKKKPLNTSHHLWLRVISRSYSTRREIQRTLEDVKKLRINRSAQVGEIHKRWAEFEREQMNTPRDYEPVSNRYSTESMLGEKMLSEEPTYQKILEKRSPKITKTSESTLSTEPATFPLKSVDISSSMTPGTSSESSFPDNSKKDLKEDRGFYVEADMFVDEYVAGSSLDLDPGDRMVATREYYGSDDAVESISFQKPGQRMTGVDEERGSQMDNLNDPETSTLTGTIVEDMPASSKKCTGCGANFHCKDSSLPGFLPLEILEKIDKKSNSYHQKSEAPLQSLCKRCHLIQEHNFLLNMNVCDVDYSRMMSELKKQPESLVVLVVDVTDLPGSIYPKLAQIVGSRRPMIVVGNKVDLLPPDAKTGYMYRFKKTVERAVEKAGLLENFNILHTALVSAKTGYGIEELITEIYLKYTNVKLGMRGDIFLVGCTNAGKSTMFNALLQSDLCKVRAVDLIDRATTSIWPGTTISLLKFPVMKPGPYRLEMRRRRLLAHRAWIKKEMYSRKLLLAETGDDRYAIPTAVIQNTYKDSEEELQPMALKMLQGEEEEEENRKLEERKKYSLDDPIFTKGKWCYDTPGTVNENQVLSYFTLDELVNVTPRRVLKPRTCIVKPGESLLIGGVGRIDIESIAGYSNVLLTTFANEQLPLNLMPTHEVEEFYRRWLGKPALVVPQGDLNRMASWPGLKGENGENGRRFEMKGRRDEGCCDIVLSSIGWVMLTSEKDVVLSAFAPANRGITARVQPILPFSASLRGKRLPGSQFYKVQPIEFPVNVRRKRAEARKRAEKKREREGSA</sequence>
<evidence type="ECO:0000256" key="1">
    <source>
        <dbReference type="ARBA" id="ARBA00004141"/>
    </source>
</evidence>
<dbReference type="OMA" id="LGCTNVG"/>
<dbReference type="FunCoup" id="G0PGQ3">
    <property type="interactions" value="2852"/>
</dbReference>
<dbReference type="Pfam" id="PF08510">
    <property type="entry name" value="PIG-P"/>
    <property type="match status" value="1"/>
</dbReference>
<dbReference type="GO" id="GO:0005525">
    <property type="term" value="F:GTP binding"/>
    <property type="evidence" value="ECO:0007669"/>
    <property type="project" value="InterPro"/>
</dbReference>
<accession>G0PGQ3</accession>
<reference evidence="10" key="1">
    <citation type="submission" date="2011-07" db="EMBL/GenBank/DDBJ databases">
        <authorList>
            <consortium name="Caenorhabditis brenneri Sequencing and Analysis Consortium"/>
            <person name="Wilson R.K."/>
        </authorList>
    </citation>
    <scope>NUCLEOTIDE SEQUENCE [LARGE SCALE GENOMIC DNA]</scope>
    <source>
        <strain evidence="10">PB2801</strain>
    </source>
</reference>
<gene>
    <name evidence="9" type="ORF">CAEBREN_16192</name>
</gene>
<feature type="compositionally biased region" description="Basic residues" evidence="5">
    <location>
        <begin position="908"/>
        <end position="918"/>
    </location>
</feature>
<feature type="region of interest" description="Disordered" evidence="5">
    <location>
        <begin position="331"/>
        <end position="353"/>
    </location>
</feature>
<dbReference type="GO" id="GO:0016020">
    <property type="term" value="C:membrane"/>
    <property type="evidence" value="ECO:0007669"/>
    <property type="project" value="UniProtKB-SubCell"/>
</dbReference>
<protein>
    <recommendedName>
        <fullName evidence="11">G domain-containing protein</fullName>
    </recommendedName>
</protein>
<keyword evidence="4 6" id="KW-0472">Membrane</keyword>
<dbReference type="Gene3D" id="3.40.50.300">
    <property type="entry name" value="P-loop containing nucleotide triphosphate hydrolases"/>
    <property type="match status" value="1"/>
</dbReference>
<keyword evidence="2 6" id="KW-0812">Transmembrane</keyword>
<evidence type="ECO:0000259" key="7">
    <source>
        <dbReference type="Pfam" id="PF01926"/>
    </source>
</evidence>
<dbReference type="STRING" id="135651.G0PGQ3"/>
<name>G0PGQ3_CAEBE</name>
<evidence type="ECO:0000256" key="6">
    <source>
        <dbReference type="SAM" id="Phobius"/>
    </source>
</evidence>
<dbReference type="eggNOG" id="KOG1249">
    <property type="taxonomic scope" value="Eukaryota"/>
</dbReference>
<dbReference type="eggNOG" id="KOG2257">
    <property type="taxonomic scope" value="Eukaryota"/>
</dbReference>
<feature type="domain" description="PIG-P" evidence="8">
    <location>
        <begin position="34"/>
        <end position="125"/>
    </location>
</feature>
<feature type="compositionally biased region" description="Polar residues" evidence="5">
    <location>
        <begin position="1"/>
        <end position="16"/>
    </location>
</feature>
<feature type="compositionally biased region" description="Low complexity" evidence="5">
    <location>
        <begin position="258"/>
        <end position="270"/>
    </location>
</feature>
<dbReference type="OrthoDB" id="1696305at2759"/>
<evidence type="ECO:0008006" key="11">
    <source>
        <dbReference type="Google" id="ProtNLM"/>
    </source>
</evidence>
<dbReference type="InterPro" id="IPR052807">
    <property type="entry name" value="Mito_transl_resp_regulator"/>
</dbReference>
<feature type="region of interest" description="Disordered" evidence="5">
    <location>
        <begin position="1"/>
        <end position="26"/>
    </location>
</feature>
<feature type="region of interest" description="Disordered" evidence="5">
    <location>
        <begin position="908"/>
        <end position="927"/>
    </location>
</feature>
<dbReference type="Pfam" id="PF01926">
    <property type="entry name" value="MMR_HSR1"/>
    <property type="match status" value="1"/>
</dbReference>
<dbReference type="InParanoid" id="G0PGQ3"/>
<feature type="domain" description="G" evidence="7">
    <location>
        <begin position="558"/>
        <end position="606"/>
    </location>
</feature>
<comment type="subcellular location">
    <subcellularLocation>
        <location evidence="1">Membrane</location>
        <topology evidence="1">Multi-pass membrane protein</topology>
    </subcellularLocation>
</comment>
<evidence type="ECO:0000259" key="8">
    <source>
        <dbReference type="Pfam" id="PF08510"/>
    </source>
</evidence>
<dbReference type="InterPro" id="IPR013717">
    <property type="entry name" value="PIG-P"/>
</dbReference>
<evidence type="ECO:0000313" key="9">
    <source>
        <dbReference type="EMBL" id="EGT55423.1"/>
    </source>
</evidence>
<dbReference type="HOGENOM" id="CLU_014195_0_0_1"/>
<dbReference type="InterPro" id="IPR006073">
    <property type="entry name" value="GTP-bd"/>
</dbReference>
<feature type="transmembrane region" description="Helical" evidence="6">
    <location>
        <begin position="36"/>
        <end position="63"/>
    </location>
</feature>
<dbReference type="PANTHER" id="PTHR46406:SF1">
    <property type="entry name" value="NITRIC OXIDE-ASSOCIATED PROTEIN 1"/>
    <property type="match status" value="1"/>
</dbReference>
<feature type="transmembrane region" description="Helical" evidence="6">
    <location>
        <begin position="75"/>
        <end position="98"/>
    </location>
</feature>
<dbReference type="Proteomes" id="UP000008068">
    <property type="component" value="Unassembled WGS sequence"/>
</dbReference>
<feature type="region of interest" description="Disordered" evidence="5">
    <location>
        <begin position="230"/>
        <end position="278"/>
    </location>
</feature>
<dbReference type="PANTHER" id="PTHR46406">
    <property type="entry name" value="NITRIC OXIDE-ASSOCIATED PROTEIN 1"/>
    <property type="match status" value="1"/>
</dbReference>
<evidence type="ECO:0000256" key="4">
    <source>
        <dbReference type="ARBA" id="ARBA00023136"/>
    </source>
</evidence>